<evidence type="ECO:0000256" key="10">
    <source>
        <dbReference type="RuleBase" id="RU363032"/>
    </source>
</evidence>
<keyword evidence="7" id="KW-0029">Amino-acid transport</keyword>
<dbReference type="PROSITE" id="PS50928">
    <property type="entry name" value="ABC_TM1"/>
    <property type="match status" value="1"/>
</dbReference>
<keyword evidence="6 10" id="KW-0812">Transmembrane</keyword>
<comment type="caution">
    <text evidence="12">The sequence shown here is derived from an EMBL/GenBank/DDBJ whole genome shotgun (WGS) entry which is preliminary data.</text>
</comment>
<dbReference type="InterPro" id="IPR000515">
    <property type="entry name" value="MetI-like"/>
</dbReference>
<comment type="function">
    <text evidence="1">Part of the binding-protein-dependent transport system for glutamine; probably responsible for the translocation of the substrate across the membrane.</text>
</comment>
<comment type="subcellular location">
    <subcellularLocation>
        <location evidence="2">Cell inner membrane</location>
        <topology evidence="2">Multi-pass membrane protein</topology>
    </subcellularLocation>
    <subcellularLocation>
        <location evidence="10">Cell membrane</location>
        <topology evidence="10">Multi-pass membrane protein</topology>
    </subcellularLocation>
</comment>
<evidence type="ECO:0000256" key="4">
    <source>
        <dbReference type="ARBA" id="ARBA00022448"/>
    </source>
</evidence>
<dbReference type="NCBIfam" id="TIGR01726">
    <property type="entry name" value="HEQRo_perm_3TM"/>
    <property type="match status" value="1"/>
</dbReference>
<keyword evidence="13" id="KW-1185">Reference proteome</keyword>
<feature type="transmembrane region" description="Helical" evidence="10">
    <location>
        <begin position="345"/>
        <end position="363"/>
    </location>
</feature>
<keyword evidence="5" id="KW-1003">Cell membrane</keyword>
<name>A0ABU8PGY4_9HYPH</name>
<evidence type="ECO:0000259" key="11">
    <source>
        <dbReference type="PROSITE" id="PS50928"/>
    </source>
</evidence>
<evidence type="ECO:0000256" key="9">
    <source>
        <dbReference type="ARBA" id="ARBA00023136"/>
    </source>
</evidence>
<dbReference type="PANTHER" id="PTHR30614">
    <property type="entry name" value="MEMBRANE COMPONENT OF AMINO ACID ABC TRANSPORTER"/>
    <property type="match status" value="1"/>
</dbReference>
<feature type="transmembrane region" description="Helical" evidence="10">
    <location>
        <begin position="171"/>
        <end position="193"/>
    </location>
</feature>
<keyword evidence="9 10" id="KW-0472">Membrane</keyword>
<keyword evidence="8 10" id="KW-1133">Transmembrane helix</keyword>
<evidence type="ECO:0000256" key="6">
    <source>
        <dbReference type="ARBA" id="ARBA00022692"/>
    </source>
</evidence>
<evidence type="ECO:0000256" key="2">
    <source>
        <dbReference type="ARBA" id="ARBA00004429"/>
    </source>
</evidence>
<dbReference type="CDD" id="cd06261">
    <property type="entry name" value="TM_PBP2"/>
    <property type="match status" value="1"/>
</dbReference>
<evidence type="ECO:0000256" key="7">
    <source>
        <dbReference type="ARBA" id="ARBA00022970"/>
    </source>
</evidence>
<feature type="domain" description="ABC transmembrane type-1" evidence="11">
    <location>
        <begin position="169"/>
        <end position="363"/>
    </location>
</feature>
<dbReference type="PANTHER" id="PTHR30614:SF20">
    <property type="entry name" value="GLUTAMINE TRANSPORT SYSTEM PERMEASE PROTEIN GLNP"/>
    <property type="match status" value="1"/>
</dbReference>
<keyword evidence="4 10" id="KW-0813">Transport</keyword>
<evidence type="ECO:0000256" key="8">
    <source>
        <dbReference type="ARBA" id="ARBA00022989"/>
    </source>
</evidence>
<evidence type="ECO:0000256" key="1">
    <source>
        <dbReference type="ARBA" id="ARBA00003159"/>
    </source>
</evidence>
<feature type="transmembrane region" description="Helical" evidence="10">
    <location>
        <begin position="65"/>
        <end position="86"/>
    </location>
</feature>
<evidence type="ECO:0000313" key="12">
    <source>
        <dbReference type="EMBL" id="MEJ5021507.1"/>
    </source>
</evidence>
<proteinExistence type="inferred from homology"/>
<evidence type="ECO:0000256" key="3">
    <source>
        <dbReference type="ARBA" id="ARBA00010072"/>
    </source>
</evidence>
<evidence type="ECO:0000256" key="5">
    <source>
        <dbReference type="ARBA" id="ARBA00022475"/>
    </source>
</evidence>
<protein>
    <submittedName>
        <fullName evidence="12">Amino acid ABC transporter permease</fullName>
    </submittedName>
</protein>
<dbReference type="Gene3D" id="1.10.3720.10">
    <property type="entry name" value="MetI-like"/>
    <property type="match status" value="1"/>
</dbReference>
<evidence type="ECO:0000313" key="13">
    <source>
        <dbReference type="Proteomes" id="UP001375812"/>
    </source>
</evidence>
<accession>A0ABU8PGY4</accession>
<dbReference type="RefSeq" id="WP_105543942.1">
    <property type="nucleotide sequence ID" value="NZ_JBBGZH010000002.1"/>
</dbReference>
<feature type="transmembrane region" description="Helical" evidence="10">
    <location>
        <begin position="214"/>
        <end position="233"/>
    </location>
</feature>
<dbReference type="EMBL" id="JBBGZH010000002">
    <property type="protein sequence ID" value="MEJ5021507.1"/>
    <property type="molecule type" value="Genomic_DNA"/>
</dbReference>
<gene>
    <name evidence="12" type="ORF">WH297_17480</name>
</gene>
<feature type="transmembrane region" description="Helical" evidence="10">
    <location>
        <begin position="31"/>
        <end position="53"/>
    </location>
</feature>
<sequence>MSFITDSEGGQISGLLSGKRRWSAGTPPKDVAGWVAAALGASVLVIACTWKTLLDVRAAAVTLEIGGLFVDAVLMICGLAVLLLLLPGLRSLQNSRAAKAALASDSMVDARVANAASRENAYYTLGAAAAVVAVILLVQFVIANDLAVGRTFFLLPLIGSTFGLVGKAFWVNIYIFVVAEIFVLIWGLIVAVARLMPGKAWRPIRMMATIYTDVFRGLPAIINIYLIGFGLSLTGLPWVKDLSQETFAIIALTLTHGAYTAEIYRAGIESIHGSQVAAARSLGLTYFQTLRYVIVPQAVRRIIPPLLNGFIGLQKDTALVNVIGAVDAFNQAKILTSNYFNLSPVSGVAFLFILITIPQARLVDKLMERDQRRMRAGGN</sequence>
<dbReference type="Pfam" id="PF00528">
    <property type="entry name" value="BPD_transp_1"/>
    <property type="match status" value="1"/>
</dbReference>
<dbReference type="Proteomes" id="UP001375812">
    <property type="component" value="Unassembled WGS sequence"/>
</dbReference>
<reference evidence="12 13" key="1">
    <citation type="submission" date="2023-12" db="EMBL/GenBank/DDBJ databases">
        <title>Gut-associated functions are favored during microbiome assembly across C. elegans life.</title>
        <authorList>
            <person name="Zimmermann J."/>
        </authorList>
    </citation>
    <scope>NUCLEOTIDE SEQUENCE [LARGE SCALE GENOMIC DNA]</scope>
    <source>
        <strain evidence="12 13">MYb71</strain>
    </source>
</reference>
<dbReference type="InterPro" id="IPR010065">
    <property type="entry name" value="AA_ABC_transptr_permease_3TM"/>
</dbReference>
<dbReference type="InterPro" id="IPR043429">
    <property type="entry name" value="ArtM/GltK/GlnP/TcyL/YhdX-like"/>
</dbReference>
<dbReference type="InterPro" id="IPR035906">
    <property type="entry name" value="MetI-like_sf"/>
</dbReference>
<feature type="transmembrane region" description="Helical" evidence="10">
    <location>
        <begin position="121"/>
        <end position="142"/>
    </location>
</feature>
<dbReference type="SUPFAM" id="SSF161098">
    <property type="entry name" value="MetI-like"/>
    <property type="match status" value="1"/>
</dbReference>
<organism evidence="12 13">
    <name type="scientific">Ochrobactrum vermis</name>
    <dbReference type="NCBI Taxonomy" id="1827297"/>
    <lineage>
        <taxon>Bacteria</taxon>
        <taxon>Pseudomonadati</taxon>
        <taxon>Pseudomonadota</taxon>
        <taxon>Alphaproteobacteria</taxon>
        <taxon>Hyphomicrobiales</taxon>
        <taxon>Brucellaceae</taxon>
        <taxon>Brucella/Ochrobactrum group</taxon>
        <taxon>Ochrobactrum</taxon>
    </lineage>
</organism>
<comment type="similarity">
    <text evidence="3">Belongs to the binding-protein-dependent transport system permease family. HisMQ subfamily.</text>
</comment>